<evidence type="ECO:0000313" key="3">
    <source>
        <dbReference type="Proteomes" id="UP000622547"/>
    </source>
</evidence>
<proteinExistence type="predicted"/>
<keyword evidence="3" id="KW-1185">Reference proteome</keyword>
<feature type="region of interest" description="Disordered" evidence="1">
    <location>
        <begin position="164"/>
        <end position="194"/>
    </location>
</feature>
<dbReference type="RefSeq" id="WP_204078285.1">
    <property type="nucleotide sequence ID" value="NZ_BOOP01000048.1"/>
</dbReference>
<feature type="compositionally biased region" description="Basic residues" evidence="1">
    <location>
        <begin position="184"/>
        <end position="194"/>
    </location>
</feature>
<organism evidence="2 3">
    <name type="scientific">Planotetraspora phitsanulokensis</name>
    <dbReference type="NCBI Taxonomy" id="575192"/>
    <lineage>
        <taxon>Bacteria</taxon>
        <taxon>Bacillati</taxon>
        <taxon>Actinomycetota</taxon>
        <taxon>Actinomycetes</taxon>
        <taxon>Streptosporangiales</taxon>
        <taxon>Streptosporangiaceae</taxon>
        <taxon>Planotetraspora</taxon>
    </lineage>
</organism>
<name>A0A8J3UDI9_9ACTN</name>
<reference evidence="2 3" key="1">
    <citation type="submission" date="2021-01" db="EMBL/GenBank/DDBJ databases">
        <title>Whole genome shotgun sequence of Planotetraspora phitsanulokensis NBRC 104273.</title>
        <authorList>
            <person name="Komaki H."/>
            <person name="Tamura T."/>
        </authorList>
    </citation>
    <scope>NUCLEOTIDE SEQUENCE [LARGE SCALE GENOMIC DNA]</scope>
    <source>
        <strain evidence="2 3">NBRC 104273</strain>
    </source>
</reference>
<dbReference type="Proteomes" id="UP000622547">
    <property type="component" value="Unassembled WGS sequence"/>
</dbReference>
<evidence type="ECO:0008006" key="4">
    <source>
        <dbReference type="Google" id="ProtNLM"/>
    </source>
</evidence>
<feature type="compositionally biased region" description="Basic and acidic residues" evidence="1">
    <location>
        <begin position="166"/>
        <end position="176"/>
    </location>
</feature>
<dbReference type="InterPro" id="IPR005358">
    <property type="entry name" value="Puta_zinc/iron-chelating_dom"/>
</dbReference>
<comment type="caution">
    <text evidence="2">The sequence shown here is derived from an EMBL/GenBank/DDBJ whole genome shotgun (WGS) entry which is preliminary data.</text>
</comment>
<sequence>MKRSEMDAQLQALYDQVPQPGCKGLCSDSCGPIGMNPRERQRIRERGVTIPHHEDALLQMAQGEDYSCPALKDGQCSVYEVRPMLCRLWGAAEAMPCPHGCQPDEGLLSDTKGSVLLAQSLDVGNPQGFTAEQMDRLERRMGDPKFQRTVKDYVQNNRRVATPDQAVEHWQGKAAEHGMQTPARPKKKTRRRRG</sequence>
<accession>A0A8J3UDI9</accession>
<evidence type="ECO:0000256" key="1">
    <source>
        <dbReference type="SAM" id="MobiDB-lite"/>
    </source>
</evidence>
<dbReference type="Pfam" id="PF03692">
    <property type="entry name" value="CxxCxxCC"/>
    <property type="match status" value="1"/>
</dbReference>
<protein>
    <recommendedName>
        <fullName evidence="4">YkgJ family cysteine cluster protein</fullName>
    </recommendedName>
</protein>
<dbReference type="EMBL" id="BOOP01000048">
    <property type="protein sequence ID" value="GII42872.1"/>
    <property type="molecule type" value="Genomic_DNA"/>
</dbReference>
<dbReference type="AlphaFoldDB" id="A0A8J3UDI9"/>
<gene>
    <name evidence="2" type="ORF">Pph01_78750</name>
</gene>
<evidence type="ECO:0000313" key="2">
    <source>
        <dbReference type="EMBL" id="GII42872.1"/>
    </source>
</evidence>